<accession>A0A5D4SU67</accession>
<evidence type="ECO:0000313" key="2">
    <source>
        <dbReference type="Proteomes" id="UP000324517"/>
    </source>
</evidence>
<reference evidence="1 2" key="1">
    <citation type="submission" date="2019-08" db="EMBL/GenBank/DDBJ databases">
        <title>Bacillus genomes from the desert of Cuatro Cienegas, Coahuila.</title>
        <authorList>
            <person name="Olmedo-Alvarez G."/>
        </authorList>
    </citation>
    <scope>NUCLEOTIDE SEQUENCE [LARGE SCALE GENOMIC DNA]</scope>
    <source>
        <strain evidence="1 2">CH98b_3T</strain>
    </source>
</reference>
<dbReference type="EMBL" id="VTET01000014">
    <property type="protein sequence ID" value="TYS66893.1"/>
    <property type="molecule type" value="Genomic_DNA"/>
</dbReference>
<comment type="caution">
    <text evidence="1">The sequence shown here is derived from an EMBL/GenBank/DDBJ whole genome shotgun (WGS) entry which is preliminary data.</text>
</comment>
<gene>
    <name evidence="1" type="ORF">FZC75_20070</name>
</gene>
<proteinExistence type="predicted"/>
<dbReference type="AlphaFoldDB" id="A0A5D4SU67"/>
<dbReference type="Proteomes" id="UP000324517">
    <property type="component" value="Unassembled WGS sequence"/>
</dbReference>
<dbReference type="OrthoDB" id="2625319at2"/>
<evidence type="ECO:0000313" key="1">
    <source>
        <dbReference type="EMBL" id="TYS66893.1"/>
    </source>
</evidence>
<name>A0A5D4SU67_9BACI</name>
<organism evidence="1 2">
    <name type="scientific">Sutcliffiella horikoshii</name>
    <dbReference type="NCBI Taxonomy" id="79883"/>
    <lineage>
        <taxon>Bacteria</taxon>
        <taxon>Bacillati</taxon>
        <taxon>Bacillota</taxon>
        <taxon>Bacilli</taxon>
        <taxon>Bacillales</taxon>
        <taxon>Bacillaceae</taxon>
        <taxon>Sutcliffiella</taxon>
    </lineage>
</organism>
<protein>
    <submittedName>
        <fullName evidence="1">Uncharacterized protein</fullName>
    </submittedName>
</protein>
<sequence>MTNKRQQRLFIVTMMVLALLFTAEWKTAYASSNIKTLLTSWFEGKQQESIQALEEEILTEKEAQMAILKEEIAVSLNQANKEVANFTSIEAEKSKEELKSYTENLIQSIQIDEEGQQEQFMNELGKIMEEAYLKIEQACEDALHQTE</sequence>
<dbReference type="RefSeq" id="WP_148980459.1">
    <property type="nucleotide sequence ID" value="NZ_JBNILI010000011.1"/>
</dbReference>